<dbReference type="InterPro" id="IPR046867">
    <property type="entry name" value="AldOxase/xan_DH_MoCoBD2"/>
</dbReference>
<protein>
    <recommendedName>
        <fullName evidence="1">Aldehyde oxidase/xanthine dehydrogenase second molybdopterin binding domain-containing protein</fullName>
    </recommendedName>
</protein>
<dbReference type="GO" id="GO:0016491">
    <property type="term" value="F:oxidoreductase activity"/>
    <property type="evidence" value="ECO:0007669"/>
    <property type="project" value="InterPro"/>
</dbReference>
<gene>
    <name evidence="2" type="ORF">METZ01_LOCUS420732</name>
</gene>
<evidence type="ECO:0000259" key="1">
    <source>
        <dbReference type="Pfam" id="PF20256"/>
    </source>
</evidence>
<feature type="domain" description="Aldehyde oxidase/xanthine dehydrogenase second molybdopterin binding" evidence="1">
    <location>
        <begin position="43"/>
        <end position="159"/>
    </location>
</feature>
<dbReference type="Gene3D" id="3.30.365.10">
    <property type="entry name" value="Aldehyde oxidase/xanthine dehydrogenase, molybdopterin binding domain"/>
    <property type="match status" value="1"/>
</dbReference>
<feature type="non-terminal residue" evidence="2">
    <location>
        <position position="160"/>
    </location>
</feature>
<dbReference type="InterPro" id="IPR037165">
    <property type="entry name" value="AldOxase/xan_DH_Mopterin-bd_sf"/>
</dbReference>
<dbReference type="AlphaFoldDB" id="A0A382XC00"/>
<dbReference type="InterPro" id="IPR052516">
    <property type="entry name" value="N-heterocyclic_Hydroxylase"/>
</dbReference>
<dbReference type="PANTHER" id="PTHR47495:SF2">
    <property type="entry name" value="ALDEHYDE DEHYDROGENASE"/>
    <property type="match status" value="1"/>
</dbReference>
<dbReference type="Pfam" id="PF20256">
    <property type="entry name" value="MoCoBD_2"/>
    <property type="match status" value="1"/>
</dbReference>
<sequence>MGIFGGGMALGIPAGLPYLRRRAFQFLSSASPPGGGLDGGPQLWFEFAEDNVLNIYVPKVEMGQGAHTALGQLGAEELEVSWQNVRVHQAGTLIGPVDSFGTGGSSSVSGLYLPLRQLAANYRAMLTEAAEELVGSKMTLNEGMLVSSNAVEMTLAEAAR</sequence>
<accession>A0A382XC00</accession>
<evidence type="ECO:0000313" key="2">
    <source>
        <dbReference type="EMBL" id="SVD67878.1"/>
    </source>
</evidence>
<dbReference type="EMBL" id="UINC01166106">
    <property type="protein sequence ID" value="SVD67878.1"/>
    <property type="molecule type" value="Genomic_DNA"/>
</dbReference>
<proteinExistence type="predicted"/>
<dbReference type="SUPFAM" id="SSF56003">
    <property type="entry name" value="Molybdenum cofactor-binding domain"/>
    <property type="match status" value="1"/>
</dbReference>
<reference evidence="2" key="1">
    <citation type="submission" date="2018-05" db="EMBL/GenBank/DDBJ databases">
        <authorList>
            <person name="Lanie J.A."/>
            <person name="Ng W.-L."/>
            <person name="Kazmierczak K.M."/>
            <person name="Andrzejewski T.M."/>
            <person name="Davidsen T.M."/>
            <person name="Wayne K.J."/>
            <person name="Tettelin H."/>
            <person name="Glass J.I."/>
            <person name="Rusch D."/>
            <person name="Podicherti R."/>
            <person name="Tsui H.-C.T."/>
            <person name="Winkler M.E."/>
        </authorList>
    </citation>
    <scope>NUCLEOTIDE SEQUENCE</scope>
</reference>
<name>A0A382XC00_9ZZZZ</name>
<organism evidence="2">
    <name type="scientific">marine metagenome</name>
    <dbReference type="NCBI Taxonomy" id="408172"/>
    <lineage>
        <taxon>unclassified sequences</taxon>
        <taxon>metagenomes</taxon>
        <taxon>ecological metagenomes</taxon>
    </lineage>
</organism>
<dbReference type="PANTHER" id="PTHR47495">
    <property type="entry name" value="ALDEHYDE DEHYDROGENASE"/>
    <property type="match status" value="1"/>
</dbReference>